<sequence>MAKRCQKTWSSSTMATGAKQQTKATAAIHWDDCCVPHVGQYNGTLAVYWARNRLISLSKSRSSRNADQLQRGQPLNEVLASTRDLEPIGMGPPALKRIRLCSDLMAELAEISREYVQMMGIEESHSFELEDWENPEVEDSCEQGEDSSQEDDSQEEEDSEEDLEEDSEEALEEDLGGDSEEAWEEDSEEAWEEDSD</sequence>
<accession>A0A0G4LWP2</accession>
<dbReference type="AlphaFoldDB" id="A0A0G4LWP2"/>
<gene>
    <name evidence="2" type="ORF">BN1723_013823</name>
</gene>
<evidence type="ECO:0000313" key="3">
    <source>
        <dbReference type="Proteomes" id="UP000045706"/>
    </source>
</evidence>
<name>A0A0G4LWP2_VERLO</name>
<proteinExistence type="predicted"/>
<feature type="region of interest" description="Disordered" evidence="1">
    <location>
        <begin position="129"/>
        <end position="196"/>
    </location>
</feature>
<evidence type="ECO:0000256" key="1">
    <source>
        <dbReference type="SAM" id="MobiDB-lite"/>
    </source>
</evidence>
<reference evidence="3" key="1">
    <citation type="submission" date="2015-05" db="EMBL/GenBank/DDBJ databases">
        <authorList>
            <person name="Fogelqvist Johan"/>
        </authorList>
    </citation>
    <scope>NUCLEOTIDE SEQUENCE [LARGE SCALE GENOMIC DNA]</scope>
</reference>
<organism evidence="2 3">
    <name type="scientific">Verticillium longisporum</name>
    <name type="common">Verticillium dahliae var. longisporum</name>
    <dbReference type="NCBI Taxonomy" id="100787"/>
    <lineage>
        <taxon>Eukaryota</taxon>
        <taxon>Fungi</taxon>
        <taxon>Dikarya</taxon>
        <taxon>Ascomycota</taxon>
        <taxon>Pezizomycotina</taxon>
        <taxon>Sordariomycetes</taxon>
        <taxon>Hypocreomycetidae</taxon>
        <taxon>Glomerellales</taxon>
        <taxon>Plectosphaerellaceae</taxon>
        <taxon>Verticillium</taxon>
    </lineage>
</organism>
<evidence type="ECO:0000313" key="2">
    <source>
        <dbReference type="EMBL" id="CRK26394.1"/>
    </source>
</evidence>
<protein>
    <submittedName>
        <fullName evidence="2">Uncharacterized protein</fullName>
    </submittedName>
</protein>
<dbReference type="EMBL" id="CVQI01019224">
    <property type="protein sequence ID" value="CRK26394.1"/>
    <property type="molecule type" value="Genomic_DNA"/>
</dbReference>
<dbReference type="Proteomes" id="UP000045706">
    <property type="component" value="Unassembled WGS sequence"/>
</dbReference>